<proteinExistence type="predicted"/>
<dbReference type="Proteomes" id="UP001461163">
    <property type="component" value="Unassembled WGS sequence"/>
</dbReference>
<protein>
    <submittedName>
        <fullName evidence="3">AMP-binding protein</fullName>
    </submittedName>
</protein>
<evidence type="ECO:0000259" key="1">
    <source>
        <dbReference type="Pfam" id="PF00501"/>
    </source>
</evidence>
<feature type="domain" description="AMP-binding enzyme C-terminal" evidence="2">
    <location>
        <begin position="363"/>
        <end position="440"/>
    </location>
</feature>
<evidence type="ECO:0000313" key="4">
    <source>
        <dbReference type="Proteomes" id="UP001461163"/>
    </source>
</evidence>
<evidence type="ECO:0000259" key="2">
    <source>
        <dbReference type="Pfam" id="PF13193"/>
    </source>
</evidence>
<organism evidence="3 4">
    <name type="scientific">Paraglaciecola mesophila</name>
    <dbReference type="NCBI Taxonomy" id="197222"/>
    <lineage>
        <taxon>Bacteria</taxon>
        <taxon>Pseudomonadati</taxon>
        <taxon>Pseudomonadota</taxon>
        <taxon>Gammaproteobacteria</taxon>
        <taxon>Alteromonadales</taxon>
        <taxon>Alteromonadaceae</taxon>
        <taxon>Paraglaciecola</taxon>
    </lineage>
</organism>
<dbReference type="Pfam" id="PF00501">
    <property type="entry name" value="AMP-binding"/>
    <property type="match status" value="1"/>
</dbReference>
<dbReference type="InterPro" id="IPR000873">
    <property type="entry name" value="AMP-dep_synth/lig_dom"/>
</dbReference>
<dbReference type="InterPro" id="IPR045851">
    <property type="entry name" value="AMP-bd_C_sf"/>
</dbReference>
<accession>A0ABU9STC1</accession>
<gene>
    <name evidence="3" type="ORF">WNY77_06980</name>
</gene>
<reference evidence="3 4" key="1">
    <citation type="submission" date="2024-03" db="EMBL/GenBank/DDBJ databases">
        <title>Community enrichment and isolation of bacterial strains for fucoidan degradation.</title>
        <authorList>
            <person name="Sichert A."/>
        </authorList>
    </citation>
    <scope>NUCLEOTIDE SEQUENCE [LARGE SCALE GENOMIC DNA]</scope>
    <source>
        <strain evidence="3 4">AS12</strain>
    </source>
</reference>
<keyword evidence="4" id="KW-1185">Reference proteome</keyword>
<dbReference type="EMBL" id="JBBMQS010000003">
    <property type="protein sequence ID" value="MEM5497132.1"/>
    <property type="molecule type" value="Genomic_DNA"/>
</dbReference>
<dbReference type="InterPro" id="IPR025110">
    <property type="entry name" value="AMP-bd_C"/>
</dbReference>
<feature type="domain" description="AMP-dependent synthetase/ligase" evidence="1">
    <location>
        <begin position="120"/>
        <end position="278"/>
    </location>
</feature>
<dbReference type="Pfam" id="PF13193">
    <property type="entry name" value="AMP-binding_C"/>
    <property type="match status" value="1"/>
</dbReference>
<evidence type="ECO:0000313" key="3">
    <source>
        <dbReference type="EMBL" id="MEM5497132.1"/>
    </source>
</evidence>
<dbReference type="PANTHER" id="PTHR43201">
    <property type="entry name" value="ACYL-COA SYNTHETASE"/>
    <property type="match status" value="1"/>
</dbReference>
<dbReference type="Gene3D" id="3.40.50.12780">
    <property type="entry name" value="N-terminal domain of ligase-like"/>
    <property type="match status" value="1"/>
</dbReference>
<dbReference type="Gene3D" id="3.30.300.30">
    <property type="match status" value="1"/>
</dbReference>
<dbReference type="InterPro" id="IPR042099">
    <property type="entry name" value="ANL_N_sf"/>
</dbReference>
<dbReference type="PANTHER" id="PTHR43201:SF32">
    <property type="entry name" value="2-SUCCINYLBENZOATE--COA LIGASE, CHLOROPLASTIC_PEROXISOMAL"/>
    <property type="match status" value="1"/>
</dbReference>
<sequence length="448" mass="49343">MSSLASLLLTKAVTPVIVNTSQSFSLEQLLALAKLWRAEYQYLENKPLALIYTDSASFCVGLLAFDGLCSDLYLCSTELVESIENSCSQLSIDINSPPKQLFSQNKSAVEDPYTLGKLKAQSDTRETVTRWWLASSGTSGQPKWFAHTLASLTLNTKYSNTLSELKWANCYQAYRYAGLQVLLQVLISGATLVDNVTHDLIARLQQYANAKVNAISATPSMWRQMLMTNQLQRVPLKRITLGGEIADQPLLDKLSELYSQASIRHIYASTEAGVGFVVADKIAGFPVSWLQQGVANAHLKIDQNQHLRIKPAHELDAQLEALIDDNGYLDTQDIVRSDGDRIFFLGRASGVINVGGNKVTPEKVETVILSIKGVSQAKVYGQPNSVLGNLVVADIVIEPNQDWGNISRTVRAQCKLMLQRFEIPVKLRQIDSLAMSPTGKLSRSNSHG</sequence>
<name>A0ABU9STC1_9ALTE</name>
<dbReference type="RefSeq" id="WP_342881282.1">
    <property type="nucleotide sequence ID" value="NZ_JBBMQS010000003.1"/>
</dbReference>
<dbReference type="SUPFAM" id="SSF56801">
    <property type="entry name" value="Acetyl-CoA synthetase-like"/>
    <property type="match status" value="1"/>
</dbReference>
<comment type="caution">
    <text evidence="3">The sequence shown here is derived from an EMBL/GenBank/DDBJ whole genome shotgun (WGS) entry which is preliminary data.</text>
</comment>